<evidence type="ECO:0000256" key="2">
    <source>
        <dbReference type="SAM" id="MobiDB-lite"/>
    </source>
</evidence>
<organism evidence="3 4">
    <name type="scientific">Caenorhabditis nigoni</name>
    <dbReference type="NCBI Taxonomy" id="1611254"/>
    <lineage>
        <taxon>Eukaryota</taxon>
        <taxon>Metazoa</taxon>
        <taxon>Ecdysozoa</taxon>
        <taxon>Nematoda</taxon>
        <taxon>Chromadorea</taxon>
        <taxon>Rhabditida</taxon>
        <taxon>Rhabditina</taxon>
        <taxon>Rhabditomorpha</taxon>
        <taxon>Rhabditoidea</taxon>
        <taxon>Rhabditidae</taxon>
        <taxon>Peloderinae</taxon>
        <taxon>Caenorhabditis</taxon>
    </lineage>
</organism>
<dbReference type="EMBL" id="PDUG01000006">
    <property type="protein sequence ID" value="PIC16090.1"/>
    <property type="molecule type" value="Genomic_DNA"/>
</dbReference>
<evidence type="ECO:0000313" key="3">
    <source>
        <dbReference type="EMBL" id="PIC16090.1"/>
    </source>
</evidence>
<comment type="caution">
    <text evidence="3">The sequence shown here is derived from an EMBL/GenBank/DDBJ whole genome shotgun (WGS) entry which is preliminary data.</text>
</comment>
<feature type="coiled-coil region" evidence="1">
    <location>
        <begin position="637"/>
        <end position="664"/>
    </location>
</feature>
<dbReference type="AlphaFoldDB" id="A0A2G5SLZ7"/>
<dbReference type="Proteomes" id="UP000230233">
    <property type="component" value="Chromosome X"/>
</dbReference>
<feature type="compositionally biased region" description="Low complexity" evidence="2">
    <location>
        <begin position="186"/>
        <end position="197"/>
    </location>
</feature>
<name>A0A2G5SLZ7_9PELO</name>
<accession>A0A2G5SLZ7</accession>
<evidence type="ECO:0000256" key="1">
    <source>
        <dbReference type="SAM" id="Coils"/>
    </source>
</evidence>
<evidence type="ECO:0000313" key="4">
    <source>
        <dbReference type="Proteomes" id="UP000230233"/>
    </source>
</evidence>
<feature type="region of interest" description="Disordered" evidence="2">
    <location>
        <begin position="95"/>
        <end position="205"/>
    </location>
</feature>
<keyword evidence="4" id="KW-1185">Reference proteome</keyword>
<sequence>MTSTRPKRNVRNTIQAAPVEDDATIVRNTLDRLVYTVDVMARFDQTRRDIAAVHRGETTKTMAQVMTEARWHEHATKAKKDCPLGSTRKKRYYTIEEESDSEEEEDDPNVPSTSTKKTPKPTPEKKVPTPSKAKLAAMKKKEQAAKRKADREAKKLEALNEKDEDEEKEEESFVGMPVLESVSDLPTTSSTPNSATPELVPQKFSPIIPEITVEEYKEKEPEQEAVPERAAGPAVEEMMEVDEPMEQKSTVQMPAAELPEGSIPEPEQMEVDDPVAPEKTIAPEESTQEPAPIDFAIQQETINEQLIAQKIDEQFNAQEVPEPSQVGPEETRKVPENVPIEPEAVTPPPGESENPEKLDLPPPENVNKDEPPEDQPEIAPDQISGPPAPEPLELPPQEPSPVETAASGDNEVQVSADSVVQEPTPETSSVQDPTSDSPTPGETLQEVLEVPEDDPLQEVLDVPEDDPIVQEEPETKPAESGSESTENIIPPEPTTFDDLDIQLPEAPRRPWTRPGTTVDIIDYKNPEDANYSPEEREMKPWLGNDVPLYPLNLLPPIDNTEGRVWYPERRFCETTMQEMPAIGPINELETLELSFIPETIYLMDSEKYDLIVKRMLEIEMSQLKKKIQEPRLQISTRVEINTKLHTLEAQYKDLTDKSARLRLQILCLPEYQQVIPDRSFLVKYAFFDHTWWTSNRKWFDKSLRKPGHVTQQDFLDQFQETEDPTVLEFQREMLANAKQLEDEAAAEKIRNFQLPLISDLTNHPPHARDRMMIFREKIARYFQYEDFERCYMTDPALRELYKKLRPIPFYNGVILQEAHEELFALISQYKKRFAVENPVNLLPKAGNEKLPIERDIVKIVERCVQDIVDTVVLRDLADLVKAGVNEYVTDKYIPVMCPEHA</sequence>
<feature type="region of interest" description="Disordered" evidence="2">
    <location>
        <begin position="243"/>
        <end position="533"/>
    </location>
</feature>
<protein>
    <submittedName>
        <fullName evidence="3">Uncharacterized protein</fullName>
    </submittedName>
</protein>
<reference evidence="4" key="1">
    <citation type="submission" date="2017-10" db="EMBL/GenBank/DDBJ databases">
        <title>Rapid genome shrinkage in a self-fertile nematode reveals novel sperm competition proteins.</title>
        <authorList>
            <person name="Yin D."/>
            <person name="Schwarz E.M."/>
            <person name="Thomas C.G."/>
            <person name="Felde R.L."/>
            <person name="Korf I.F."/>
            <person name="Cutter A.D."/>
            <person name="Schartner C.M."/>
            <person name="Ralston E.J."/>
            <person name="Meyer B.J."/>
            <person name="Haag E.S."/>
        </authorList>
    </citation>
    <scope>NUCLEOTIDE SEQUENCE [LARGE SCALE GENOMIC DNA]</scope>
    <source>
        <strain evidence="4">JU1422</strain>
    </source>
</reference>
<keyword evidence="1" id="KW-0175">Coiled coil</keyword>
<gene>
    <name evidence="3" type="primary">Cni-C16H3.3</name>
    <name evidence="3" type="synonym">Cnig_chr_X.g22818</name>
    <name evidence="3" type="ORF">B9Z55_022818</name>
</gene>
<feature type="compositionally biased region" description="Polar residues" evidence="2">
    <location>
        <begin position="424"/>
        <end position="442"/>
    </location>
</feature>
<dbReference type="OrthoDB" id="5846289at2759"/>
<feature type="compositionally biased region" description="Acidic residues" evidence="2">
    <location>
        <begin position="162"/>
        <end position="172"/>
    </location>
</feature>
<feature type="compositionally biased region" description="Acidic residues" evidence="2">
    <location>
        <begin position="95"/>
        <end position="108"/>
    </location>
</feature>
<feature type="compositionally biased region" description="Basic and acidic residues" evidence="2">
    <location>
        <begin position="139"/>
        <end position="161"/>
    </location>
</feature>
<proteinExistence type="predicted"/>
<feature type="compositionally biased region" description="Pro residues" evidence="2">
    <location>
        <begin position="386"/>
        <end position="399"/>
    </location>
</feature>
<feature type="compositionally biased region" description="Acidic residues" evidence="2">
    <location>
        <begin position="449"/>
        <end position="472"/>
    </location>
</feature>
<feature type="compositionally biased region" description="Basic and acidic residues" evidence="2">
    <location>
        <begin position="521"/>
        <end position="533"/>
    </location>
</feature>